<dbReference type="SUPFAM" id="SSF48726">
    <property type="entry name" value="Immunoglobulin"/>
    <property type="match status" value="2"/>
</dbReference>
<dbReference type="InterPro" id="IPR013783">
    <property type="entry name" value="Ig-like_fold"/>
</dbReference>
<dbReference type="SMART" id="SM00409">
    <property type="entry name" value="IG"/>
    <property type="match status" value="2"/>
</dbReference>
<proteinExistence type="predicted"/>
<feature type="domain" description="Fibronectin type-III" evidence="9">
    <location>
        <begin position="323"/>
        <end position="444"/>
    </location>
</feature>
<evidence type="ECO:0000256" key="6">
    <source>
        <dbReference type="ARBA" id="ARBA00023136"/>
    </source>
</evidence>
<dbReference type="InterPro" id="IPR003599">
    <property type="entry name" value="Ig_sub"/>
</dbReference>
<dbReference type="Pfam" id="PF13927">
    <property type="entry name" value="Ig_3"/>
    <property type="match status" value="1"/>
</dbReference>
<evidence type="ECO:0000256" key="4">
    <source>
        <dbReference type="ARBA" id="ARBA00022737"/>
    </source>
</evidence>
<keyword evidence="3" id="KW-0732">Signal</keyword>
<dbReference type="Proteomes" id="UP001381693">
    <property type="component" value="Unassembled WGS sequence"/>
</dbReference>
<dbReference type="FunFam" id="2.60.40.10:FF:000093">
    <property type="entry name" value="Down syndrome cell adhesion molecule, isoform B"/>
    <property type="match status" value="1"/>
</dbReference>
<evidence type="ECO:0000256" key="3">
    <source>
        <dbReference type="ARBA" id="ARBA00022729"/>
    </source>
</evidence>
<evidence type="ECO:0000256" key="1">
    <source>
        <dbReference type="ARBA" id="ARBA00004370"/>
    </source>
</evidence>
<evidence type="ECO:0000256" key="5">
    <source>
        <dbReference type="ARBA" id="ARBA00022989"/>
    </source>
</evidence>
<dbReference type="FunFam" id="2.60.40.10:FF:000104">
    <property type="entry name" value="Down syndrome cell adhesion molecule b"/>
    <property type="match status" value="1"/>
</dbReference>
<dbReference type="SUPFAM" id="SSF49265">
    <property type="entry name" value="Fibronectin type III"/>
    <property type="match status" value="2"/>
</dbReference>
<dbReference type="AlphaFoldDB" id="A0AAN9ADK5"/>
<evidence type="ECO:0000256" key="2">
    <source>
        <dbReference type="ARBA" id="ARBA00022692"/>
    </source>
</evidence>
<feature type="domain" description="Fibronectin type-III" evidence="9">
    <location>
        <begin position="547"/>
        <end position="637"/>
    </location>
</feature>
<keyword evidence="7" id="KW-1015">Disulfide bond</keyword>
<dbReference type="InterPro" id="IPR003598">
    <property type="entry name" value="Ig_sub2"/>
</dbReference>
<evidence type="ECO:0000259" key="8">
    <source>
        <dbReference type="PROSITE" id="PS50835"/>
    </source>
</evidence>
<dbReference type="InterPro" id="IPR036116">
    <property type="entry name" value="FN3_sf"/>
</dbReference>
<keyword evidence="11" id="KW-1185">Reference proteome</keyword>
<protein>
    <submittedName>
        <fullName evidence="10">Protein sidekick-2</fullName>
    </submittedName>
</protein>
<dbReference type="PROSITE" id="PS50835">
    <property type="entry name" value="IG_LIKE"/>
    <property type="match status" value="2"/>
</dbReference>
<dbReference type="PANTHER" id="PTHR44170">
    <property type="entry name" value="PROTEIN SIDEKICK"/>
    <property type="match status" value="1"/>
</dbReference>
<dbReference type="Pfam" id="PF07679">
    <property type="entry name" value="I-set"/>
    <property type="match status" value="1"/>
</dbReference>
<feature type="domain" description="Fibronectin type-III" evidence="9">
    <location>
        <begin position="449"/>
        <end position="543"/>
    </location>
</feature>
<name>A0AAN9ADK5_HALRR</name>
<dbReference type="EMBL" id="JAXCGZ010002163">
    <property type="protein sequence ID" value="KAK7084279.1"/>
    <property type="molecule type" value="Genomic_DNA"/>
</dbReference>
<feature type="domain" description="Ig-like" evidence="8">
    <location>
        <begin position="1"/>
        <end position="82"/>
    </location>
</feature>
<keyword evidence="6" id="KW-0472">Membrane</keyword>
<dbReference type="GO" id="GO:0016020">
    <property type="term" value="C:membrane"/>
    <property type="evidence" value="ECO:0007669"/>
    <property type="project" value="UniProtKB-SubCell"/>
</dbReference>
<feature type="domain" description="Ig-like" evidence="8">
    <location>
        <begin position="87"/>
        <end position="191"/>
    </location>
</feature>
<dbReference type="GO" id="GO:0030154">
    <property type="term" value="P:cell differentiation"/>
    <property type="evidence" value="ECO:0007669"/>
    <property type="project" value="UniProtKB-ARBA"/>
</dbReference>
<evidence type="ECO:0000313" key="10">
    <source>
        <dbReference type="EMBL" id="KAK7084279.1"/>
    </source>
</evidence>
<accession>A0AAN9ADK5</accession>
<dbReference type="SMART" id="SM00408">
    <property type="entry name" value="IGc2"/>
    <property type="match status" value="2"/>
</dbReference>
<dbReference type="FunFam" id="2.60.40.10:FF:000028">
    <property type="entry name" value="Neuronal cell adhesion molecule"/>
    <property type="match status" value="1"/>
</dbReference>
<dbReference type="Gene3D" id="2.60.40.10">
    <property type="entry name" value="Immunoglobulins"/>
    <property type="match status" value="6"/>
</dbReference>
<dbReference type="CDD" id="cd00063">
    <property type="entry name" value="FN3"/>
    <property type="match status" value="4"/>
</dbReference>
<dbReference type="Pfam" id="PF00041">
    <property type="entry name" value="fn3"/>
    <property type="match status" value="3"/>
</dbReference>
<evidence type="ECO:0000313" key="11">
    <source>
        <dbReference type="Proteomes" id="UP001381693"/>
    </source>
</evidence>
<reference evidence="10 11" key="1">
    <citation type="submission" date="2023-11" db="EMBL/GenBank/DDBJ databases">
        <title>Halocaridina rubra genome assembly.</title>
        <authorList>
            <person name="Smith C."/>
        </authorList>
    </citation>
    <scope>NUCLEOTIDE SEQUENCE [LARGE SCALE GENOMIC DNA]</scope>
    <source>
        <strain evidence="10">EP-1</strain>
        <tissue evidence="10">Whole</tissue>
    </source>
</reference>
<dbReference type="InterPro" id="IPR003961">
    <property type="entry name" value="FN3_dom"/>
</dbReference>
<comment type="caution">
    <text evidence="10">The sequence shown here is derived from an EMBL/GenBank/DDBJ whole genome shotgun (WGS) entry which is preliminary data.</text>
</comment>
<dbReference type="GO" id="GO:0098609">
    <property type="term" value="P:cell-cell adhesion"/>
    <property type="evidence" value="ECO:0007669"/>
    <property type="project" value="TreeGrafter"/>
</dbReference>
<dbReference type="InterPro" id="IPR007110">
    <property type="entry name" value="Ig-like_dom"/>
</dbReference>
<keyword evidence="2" id="KW-0812">Transmembrane</keyword>
<dbReference type="InterPro" id="IPR013098">
    <property type="entry name" value="Ig_I-set"/>
</dbReference>
<dbReference type="GO" id="GO:0009653">
    <property type="term" value="P:anatomical structure morphogenesis"/>
    <property type="evidence" value="ECO:0007669"/>
    <property type="project" value="UniProtKB-ARBA"/>
</dbReference>
<dbReference type="InterPro" id="IPR036179">
    <property type="entry name" value="Ig-like_dom_sf"/>
</dbReference>
<keyword evidence="4" id="KW-0677">Repeat</keyword>
<gene>
    <name evidence="10" type="primary">SDK2_1</name>
    <name evidence="10" type="ORF">SK128_009906</name>
</gene>
<comment type="subcellular location">
    <subcellularLocation>
        <location evidence="1">Membrane</location>
    </subcellularLocation>
</comment>
<feature type="domain" description="Fibronectin type-III" evidence="9">
    <location>
        <begin position="214"/>
        <end position="318"/>
    </location>
</feature>
<sequence length="649" mass="69712">MRDNDVVMQCQTEGFPPPKIVWRKAMGDTPGSYRDLLGSSRVQQLTNGSLYLSQVTKEDQGRYLCEATNGIGAGLSKVIQVTVNAPPRFSNHQHNVSVGSGGHAVLRCPATGDQPMKLSWHKDGRLITPSESYRHELRESTVGGVGGLGRMVDKEQVLELVVRGITRDDGGEYLCTAENKHGHVSTTVMLLVQDVHEDASDINANFSSSEAPDLPRSLHILDKGSRHVRLAWEAPQDGNSPITKYTLRYSRLGDWQQQIQKTQHEEGAAEELSVGGQETEARVESLMPATQYLFTLFAHNAMGSSKPSEALQVTTEAEAPGGPPREVEVTAASSTSLKVTWTAPDPSLRYGRILAYYIGYGLAGAPSDQYKIVTVEVESWDHPVSAASSASSLPPTSSSSSSSCCSAVVTDLMPYTQYIVEVQAVNSQGPGPASSAVMAMTQEDVPVSAPVAVRCSPMTAHSVLVSWDALTSTHARGHLLGYRVLYTPADRAATELNGETTSSASVALRGLRPYTNYSIQVVAFTRVGDGPPSDPVFCSTEEDVPGPPAGVKAAIAREGIVVVSWQPPVNSNGRLLTYTITFRGRYVKRYVVPAPTMKREVNLPADSGTVQIMVAASTRVGEGPPSTPVSLSPSSLGKFHIHLFCQLKV</sequence>
<keyword evidence="5" id="KW-1133">Transmembrane helix</keyword>
<dbReference type="PROSITE" id="PS50853">
    <property type="entry name" value="FN3"/>
    <property type="match status" value="4"/>
</dbReference>
<dbReference type="CDD" id="cd00096">
    <property type="entry name" value="Ig"/>
    <property type="match status" value="1"/>
</dbReference>
<evidence type="ECO:0000256" key="7">
    <source>
        <dbReference type="ARBA" id="ARBA00023157"/>
    </source>
</evidence>
<evidence type="ECO:0000259" key="9">
    <source>
        <dbReference type="PROSITE" id="PS50853"/>
    </source>
</evidence>
<dbReference type="PRINTS" id="PR00014">
    <property type="entry name" value="FNTYPEIII"/>
</dbReference>
<organism evidence="10 11">
    <name type="scientific">Halocaridina rubra</name>
    <name type="common">Hawaiian red shrimp</name>
    <dbReference type="NCBI Taxonomy" id="373956"/>
    <lineage>
        <taxon>Eukaryota</taxon>
        <taxon>Metazoa</taxon>
        <taxon>Ecdysozoa</taxon>
        <taxon>Arthropoda</taxon>
        <taxon>Crustacea</taxon>
        <taxon>Multicrustacea</taxon>
        <taxon>Malacostraca</taxon>
        <taxon>Eumalacostraca</taxon>
        <taxon>Eucarida</taxon>
        <taxon>Decapoda</taxon>
        <taxon>Pleocyemata</taxon>
        <taxon>Caridea</taxon>
        <taxon>Atyoidea</taxon>
        <taxon>Atyidae</taxon>
        <taxon>Halocaridina</taxon>
    </lineage>
</organism>
<dbReference type="SMART" id="SM00060">
    <property type="entry name" value="FN3"/>
    <property type="match status" value="4"/>
</dbReference>
<dbReference type="PANTHER" id="PTHR44170:SF6">
    <property type="entry name" value="CONTACTIN"/>
    <property type="match status" value="1"/>
</dbReference>